<evidence type="ECO:0000256" key="2">
    <source>
        <dbReference type="SAM" id="Phobius"/>
    </source>
</evidence>
<feature type="transmembrane region" description="Helical" evidence="2">
    <location>
        <begin position="79"/>
        <end position="98"/>
    </location>
</feature>
<feature type="region of interest" description="Disordered" evidence="1">
    <location>
        <begin position="1"/>
        <end position="23"/>
    </location>
</feature>
<evidence type="ECO:0000313" key="4">
    <source>
        <dbReference type="Proteomes" id="UP000799324"/>
    </source>
</evidence>
<dbReference type="Proteomes" id="UP000799324">
    <property type="component" value="Unassembled WGS sequence"/>
</dbReference>
<dbReference type="AlphaFoldDB" id="A0A6A6T6B2"/>
<accession>A0A6A6T6B2</accession>
<feature type="transmembrane region" description="Helical" evidence="2">
    <location>
        <begin position="104"/>
        <end position="129"/>
    </location>
</feature>
<evidence type="ECO:0000256" key="1">
    <source>
        <dbReference type="SAM" id="MobiDB-lite"/>
    </source>
</evidence>
<feature type="compositionally biased region" description="Polar residues" evidence="1">
    <location>
        <begin position="619"/>
        <end position="630"/>
    </location>
</feature>
<protein>
    <submittedName>
        <fullName evidence="3">Uncharacterized protein</fullName>
    </submittedName>
</protein>
<feature type="transmembrane region" description="Helical" evidence="2">
    <location>
        <begin position="33"/>
        <end position="49"/>
    </location>
</feature>
<keyword evidence="2" id="KW-0812">Transmembrane</keyword>
<keyword evidence="2" id="KW-0472">Membrane</keyword>
<feature type="compositionally biased region" description="Polar residues" evidence="1">
    <location>
        <begin position="283"/>
        <end position="299"/>
    </location>
</feature>
<reference evidence="3" key="1">
    <citation type="journal article" date="2020" name="Stud. Mycol.">
        <title>101 Dothideomycetes genomes: a test case for predicting lifestyles and emergence of pathogens.</title>
        <authorList>
            <person name="Haridas S."/>
            <person name="Albert R."/>
            <person name="Binder M."/>
            <person name="Bloem J."/>
            <person name="Labutti K."/>
            <person name="Salamov A."/>
            <person name="Andreopoulos B."/>
            <person name="Baker S."/>
            <person name="Barry K."/>
            <person name="Bills G."/>
            <person name="Bluhm B."/>
            <person name="Cannon C."/>
            <person name="Castanera R."/>
            <person name="Culley D."/>
            <person name="Daum C."/>
            <person name="Ezra D."/>
            <person name="Gonzalez J."/>
            <person name="Henrissat B."/>
            <person name="Kuo A."/>
            <person name="Liang C."/>
            <person name="Lipzen A."/>
            <person name="Lutzoni F."/>
            <person name="Magnuson J."/>
            <person name="Mondo S."/>
            <person name="Nolan M."/>
            <person name="Ohm R."/>
            <person name="Pangilinan J."/>
            <person name="Park H.-J."/>
            <person name="Ramirez L."/>
            <person name="Alfaro M."/>
            <person name="Sun H."/>
            <person name="Tritt A."/>
            <person name="Yoshinaga Y."/>
            <person name="Zwiers L.-H."/>
            <person name="Turgeon B."/>
            <person name="Goodwin S."/>
            <person name="Spatafora J."/>
            <person name="Crous P."/>
            <person name="Grigoriev I."/>
        </authorList>
    </citation>
    <scope>NUCLEOTIDE SEQUENCE</scope>
    <source>
        <strain evidence="3">CBS 122681</strain>
    </source>
</reference>
<gene>
    <name evidence="3" type="ORF">K491DRAFT_600096</name>
</gene>
<proteinExistence type="predicted"/>
<sequence>MPKRKPVATAERQPQPEQTPVEEPVAKITKTSWNAFANAFLIAVLLAAVRSSWPFRWLVSGAPLLSYSLFLGESRGHRTLPSLPLWAIFSTLNLIYAVSATSWLLYWVFTFVCYPCLMLSCMFQFDYCAGIARRSLRRFLLDLYFINDKIAWFDLPALEIDTETNGLFLIRGLTFSLSTFTAVAHGIEVGIKLSPDMELAIQVEEVTVSLFRKIEVGDVYANIKGGEWEMTFDSSFPHVHENEDDAFIARKTNILRAASIALDGTFSHPSEMKDSLTGGKAPRNSSDTSSVLNSVTQLSPDDEEAKGKYNGMIEEIRRTATANIARDVLLKASKEQEDGSALDLDDINDLRAAICGHIHEQPSIPHPPTKSVRLTTLRKNNHPKVKAFLHRLPLLYRMLLSPIAYFHPVNIRSITAAGSGKWFVHLMQRYFFKHYSSQDQDVRRLEARLSAWLADANFAAELSDIRCTAQVPMNPIYDIDCHFKFDDVMVYRTLPMAASLVQVVRLGGADATISVPSFLLPHHGHLLPEKQSELQEMKLEQEIVEMEDTPKEVQALAALEQLRKDEANVIISAHAHLPAKFHQDLLNFIAAIVKATKIIETDKDIEQIKSLREMKRTGTNMSDTNMSQIVSDDDASSMRSDSVIEPADTKGFKNFLKKMDTGFKDASAKTMDGMRKAGLSTASAMANDRWIAKMVGKVLRKLEKAQGDVGYSGNLPVALEEYRERAALEPETKLLP</sequence>
<organism evidence="3 4">
    <name type="scientific">Lophiostoma macrostomum CBS 122681</name>
    <dbReference type="NCBI Taxonomy" id="1314788"/>
    <lineage>
        <taxon>Eukaryota</taxon>
        <taxon>Fungi</taxon>
        <taxon>Dikarya</taxon>
        <taxon>Ascomycota</taxon>
        <taxon>Pezizomycotina</taxon>
        <taxon>Dothideomycetes</taxon>
        <taxon>Pleosporomycetidae</taxon>
        <taxon>Pleosporales</taxon>
        <taxon>Lophiostomataceae</taxon>
        <taxon>Lophiostoma</taxon>
    </lineage>
</organism>
<feature type="region of interest" description="Disordered" evidence="1">
    <location>
        <begin position="619"/>
        <end position="639"/>
    </location>
</feature>
<evidence type="ECO:0000313" key="3">
    <source>
        <dbReference type="EMBL" id="KAF2654837.1"/>
    </source>
</evidence>
<keyword evidence="2" id="KW-1133">Transmembrane helix</keyword>
<feature type="region of interest" description="Disordered" evidence="1">
    <location>
        <begin position="270"/>
        <end position="304"/>
    </location>
</feature>
<dbReference type="OrthoDB" id="5372451at2759"/>
<feature type="compositionally biased region" description="Low complexity" evidence="1">
    <location>
        <begin position="11"/>
        <end position="23"/>
    </location>
</feature>
<dbReference type="EMBL" id="MU004358">
    <property type="protein sequence ID" value="KAF2654837.1"/>
    <property type="molecule type" value="Genomic_DNA"/>
</dbReference>
<name>A0A6A6T6B2_9PLEO</name>
<keyword evidence="4" id="KW-1185">Reference proteome</keyword>